<dbReference type="Pfam" id="PF17946">
    <property type="entry name" value="RecC_C"/>
    <property type="match status" value="1"/>
</dbReference>
<organism evidence="11">
    <name type="scientific">freshwater metagenome</name>
    <dbReference type="NCBI Taxonomy" id="449393"/>
    <lineage>
        <taxon>unclassified sequences</taxon>
        <taxon>metagenomes</taxon>
        <taxon>ecological metagenomes</taxon>
    </lineage>
</organism>
<dbReference type="InterPro" id="IPR041500">
    <property type="entry name" value="RecC_C"/>
</dbReference>
<evidence type="ECO:0000256" key="3">
    <source>
        <dbReference type="ARBA" id="ARBA00022763"/>
    </source>
</evidence>
<gene>
    <name evidence="11" type="ORF">UFOPK1835_01902</name>
</gene>
<dbReference type="GO" id="GO:0003677">
    <property type="term" value="F:DNA binding"/>
    <property type="evidence" value="ECO:0007669"/>
    <property type="project" value="UniProtKB-KW"/>
</dbReference>
<evidence type="ECO:0000259" key="10">
    <source>
        <dbReference type="Pfam" id="PF17946"/>
    </source>
</evidence>
<evidence type="ECO:0000313" key="11">
    <source>
        <dbReference type="EMBL" id="CAB4622552.1"/>
    </source>
</evidence>
<evidence type="ECO:0000256" key="2">
    <source>
        <dbReference type="ARBA" id="ARBA00022741"/>
    </source>
</evidence>
<proteinExistence type="predicted"/>
<evidence type="ECO:0000256" key="6">
    <source>
        <dbReference type="ARBA" id="ARBA00022840"/>
    </source>
</evidence>
<dbReference type="GO" id="GO:0005524">
    <property type="term" value="F:ATP binding"/>
    <property type="evidence" value="ECO:0007669"/>
    <property type="project" value="UniProtKB-KW"/>
</dbReference>
<keyword evidence="5" id="KW-0269">Exonuclease</keyword>
<feature type="domain" description="RecC C-terminal" evidence="10">
    <location>
        <begin position="579"/>
        <end position="817"/>
    </location>
</feature>
<dbReference type="Gene3D" id="3.40.50.300">
    <property type="entry name" value="P-loop containing nucleotide triphosphate hydrolases"/>
    <property type="match status" value="2"/>
</dbReference>
<dbReference type="PANTHER" id="PTHR30591:SF1">
    <property type="entry name" value="RECBCD ENZYME SUBUNIT RECC"/>
    <property type="match status" value="1"/>
</dbReference>
<evidence type="ECO:0000256" key="4">
    <source>
        <dbReference type="ARBA" id="ARBA00022801"/>
    </source>
</evidence>
<evidence type="ECO:0000256" key="1">
    <source>
        <dbReference type="ARBA" id="ARBA00022722"/>
    </source>
</evidence>
<dbReference type="InterPro" id="IPR011335">
    <property type="entry name" value="Restrct_endonuc-II-like"/>
</dbReference>
<dbReference type="AlphaFoldDB" id="A0A6J6I7V4"/>
<accession>A0A6J6I7V4</accession>
<dbReference type="GO" id="GO:0006281">
    <property type="term" value="P:DNA repair"/>
    <property type="evidence" value="ECO:0007669"/>
    <property type="project" value="UniProtKB-KW"/>
</dbReference>
<keyword evidence="7" id="KW-0238">DNA-binding</keyword>
<reference evidence="11" key="1">
    <citation type="submission" date="2020-05" db="EMBL/GenBank/DDBJ databases">
        <authorList>
            <person name="Chiriac C."/>
            <person name="Salcher M."/>
            <person name="Ghai R."/>
            <person name="Kavagutti S V."/>
        </authorList>
    </citation>
    <scope>NUCLEOTIDE SEQUENCE</scope>
</reference>
<evidence type="ECO:0000256" key="9">
    <source>
        <dbReference type="SAM" id="MobiDB-lite"/>
    </source>
</evidence>
<evidence type="ECO:0000256" key="8">
    <source>
        <dbReference type="ARBA" id="ARBA00023204"/>
    </source>
</evidence>
<sequence>MRERLPLPIRRGTTDEQELTVAGGNPLVNGWGRASREAHVLLIDAANNVPSTVTDAEPKATVPETSTLLGRLQHDLRTDTAPPGAPAAEQPDERSPIDPATDPSLRWHRAYGPARQVEVLRDALIRLLDETNDDGTFRFHPRDIAVLTPDVASFAPLVEATFAGDPRHGVPALPVRIADRTLRADDPLLDTLGALLAMLGGRFRATEVVSFASRQPVRDRFGFSDEALARIGSWARATHVRWGLGSADHERAGIPDTLVAHTWSAGLDQLLLGATMADGDLRLGIGDVAPFTDIEGSQVVDAGALADFIHSLNASMAVLQQPSSVNGWCDALAAGLRNLCAVPDADAWRWRAIEKLIEEFRDDAVVDGQPRNDMVDAAELAALLRSRLAGAGGRPRFGTGSITVSALTAQRGVPHKVVCLLGLDDDIGAGGMAVAEDLVAVLPCLGDRDQRSEQRAQLLDAVLCAGERLLVFSTGHDLRTNTELPPAVAIAELFDAVDATFRIDGVGNARVSAALSTSHPRQAWSEPALEAGALGIEGPWSFDRGALAAAVARRDRQDSGTDTAEPLAPPKLATDGLIERISIADFAAVGGNPAQVLLKSRLGLTVLTEEDDLRDAIELDLAGREEWSIGDALLRARLEAGDDWSPDDVVAWSEVERARGAVPPMTFGNSVMTRVSNRIEALRALLVTALQGAPWRPEPVAIRLVRDATDRTLLFEGTIPGVIGNKIITVTASRLKDRDLLVSWVRLAALTLHDPTQSWQSVSIGRSPKEDKLAVQTLSLRSESDAETILAFMTDFWERSRSDAVPFFPSTSRAVHEGRWKDARAAWEPYGSSGERRDRWANLVYDIDFDELRSIPLRDDERTDGDGSGGRLALWSRRVWGTFAETTVVDEAIHKISDVLVAPVGATSADEDGSR</sequence>
<keyword evidence="2" id="KW-0547">Nucleotide-binding</keyword>
<keyword evidence="1" id="KW-0540">Nuclease</keyword>
<dbReference type="EMBL" id="CAEZUP010000114">
    <property type="protein sequence ID" value="CAB4622552.1"/>
    <property type="molecule type" value="Genomic_DNA"/>
</dbReference>
<keyword evidence="8" id="KW-0234">DNA repair</keyword>
<dbReference type="GO" id="GO:0004527">
    <property type="term" value="F:exonuclease activity"/>
    <property type="evidence" value="ECO:0007669"/>
    <property type="project" value="UniProtKB-KW"/>
</dbReference>
<name>A0A6J6I7V4_9ZZZZ</name>
<dbReference type="PANTHER" id="PTHR30591">
    <property type="entry name" value="RECBCD ENZYME SUBUNIT RECC"/>
    <property type="match status" value="1"/>
</dbReference>
<dbReference type="SUPFAM" id="SSF52540">
    <property type="entry name" value="P-loop containing nucleoside triphosphate hydrolases"/>
    <property type="match status" value="1"/>
</dbReference>
<protein>
    <submittedName>
        <fullName evidence="11">Unannotated protein</fullName>
    </submittedName>
</protein>
<keyword evidence="4" id="KW-0378">Hydrolase</keyword>
<evidence type="ECO:0000256" key="5">
    <source>
        <dbReference type="ARBA" id="ARBA00022839"/>
    </source>
</evidence>
<keyword evidence="6" id="KW-0067">ATP-binding</keyword>
<dbReference type="SUPFAM" id="SSF52980">
    <property type="entry name" value="Restriction endonuclease-like"/>
    <property type="match status" value="1"/>
</dbReference>
<evidence type="ECO:0000256" key="7">
    <source>
        <dbReference type="ARBA" id="ARBA00023125"/>
    </source>
</evidence>
<dbReference type="GO" id="GO:0006310">
    <property type="term" value="P:DNA recombination"/>
    <property type="evidence" value="ECO:0007669"/>
    <property type="project" value="TreeGrafter"/>
</dbReference>
<keyword evidence="3" id="KW-0227">DNA damage</keyword>
<feature type="region of interest" description="Disordered" evidence="9">
    <location>
        <begin position="76"/>
        <end position="106"/>
    </location>
</feature>
<dbReference type="InterPro" id="IPR027417">
    <property type="entry name" value="P-loop_NTPase"/>
</dbReference>